<dbReference type="PROSITE" id="PS51318">
    <property type="entry name" value="TAT"/>
    <property type="match status" value="1"/>
</dbReference>
<dbReference type="InterPro" id="IPR036116">
    <property type="entry name" value="FN3_sf"/>
</dbReference>
<dbReference type="InterPro" id="IPR036056">
    <property type="entry name" value="Fibrinogen-like_C"/>
</dbReference>
<dbReference type="RefSeq" id="WP_045257566.1">
    <property type="nucleotide sequence ID" value="NZ_JYJB01000009.1"/>
</dbReference>
<proteinExistence type="predicted"/>
<protein>
    <submittedName>
        <fullName evidence="7">Fibronectin type III domain protein</fullName>
    </submittedName>
</protein>
<dbReference type="NCBIfam" id="NF040941">
    <property type="entry name" value="GGGWT_bact"/>
    <property type="match status" value="1"/>
</dbReference>
<keyword evidence="8" id="KW-1185">Reference proteome</keyword>
<evidence type="ECO:0000256" key="2">
    <source>
        <dbReference type="ARBA" id="ARBA00023295"/>
    </source>
</evidence>
<reference evidence="7 8" key="1">
    <citation type="submission" date="2015-02" db="EMBL/GenBank/DDBJ databases">
        <title>Draft genome sequences of ten Microbacterium spp. with emphasis on heavy metal contaminated environments.</title>
        <authorList>
            <person name="Corretto E."/>
        </authorList>
    </citation>
    <scope>NUCLEOTIDE SEQUENCE [LARGE SCALE GENOMIC DNA]</scope>
    <source>
        <strain evidence="7 8">SA35</strain>
    </source>
</reference>
<feature type="signal peptide" evidence="5">
    <location>
        <begin position="1"/>
        <end position="36"/>
    </location>
</feature>
<keyword evidence="5" id="KW-0732">Signal</keyword>
<comment type="caution">
    <text evidence="7">The sequence shown here is derived from an EMBL/GenBank/DDBJ whole genome shotgun (WGS) entry which is preliminary data.</text>
</comment>
<keyword evidence="3" id="KW-0119">Carbohydrate metabolism</keyword>
<evidence type="ECO:0000256" key="4">
    <source>
        <dbReference type="SAM" id="MobiDB-lite"/>
    </source>
</evidence>
<gene>
    <name evidence="7" type="ORF">RS84_01916</name>
</gene>
<name>A0A0M2HKA1_9MICO</name>
<dbReference type="Proteomes" id="UP000033900">
    <property type="component" value="Unassembled WGS sequence"/>
</dbReference>
<dbReference type="GO" id="GO:0000272">
    <property type="term" value="P:polysaccharide catabolic process"/>
    <property type="evidence" value="ECO:0007669"/>
    <property type="project" value="UniProtKB-KW"/>
</dbReference>
<dbReference type="InterPro" id="IPR013783">
    <property type="entry name" value="Ig-like_fold"/>
</dbReference>
<evidence type="ECO:0000313" key="7">
    <source>
        <dbReference type="EMBL" id="KJL47131.1"/>
    </source>
</evidence>
<evidence type="ECO:0000313" key="8">
    <source>
        <dbReference type="Proteomes" id="UP000033900"/>
    </source>
</evidence>
<feature type="domain" description="Fibronectin type-III" evidence="6">
    <location>
        <begin position="969"/>
        <end position="1058"/>
    </location>
</feature>
<dbReference type="SUPFAM" id="SSF56496">
    <property type="entry name" value="Fibrinogen C-terminal domain-like"/>
    <property type="match status" value="1"/>
</dbReference>
<dbReference type="InterPro" id="IPR003961">
    <property type="entry name" value="FN3_dom"/>
</dbReference>
<dbReference type="PROSITE" id="PS50853">
    <property type="entry name" value="FN3"/>
    <property type="match status" value="1"/>
</dbReference>
<dbReference type="Gene3D" id="3.90.215.10">
    <property type="entry name" value="Gamma Fibrinogen, chain A, domain 1"/>
    <property type="match status" value="1"/>
</dbReference>
<evidence type="ECO:0000259" key="6">
    <source>
        <dbReference type="PROSITE" id="PS50853"/>
    </source>
</evidence>
<dbReference type="InterPro" id="IPR014716">
    <property type="entry name" value="Fibrinogen_a/b/g_C_1"/>
</dbReference>
<keyword evidence="2" id="KW-0326">Glycosidase</keyword>
<dbReference type="SUPFAM" id="SSF50969">
    <property type="entry name" value="YVTN repeat-like/Quinoprotein amine dehydrogenase"/>
    <property type="match status" value="1"/>
</dbReference>
<keyword evidence="1" id="KW-0245">EGF-like domain</keyword>
<dbReference type="InterPro" id="IPR006311">
    <property type="entry name" value="TAT_signal"/>
</dbReference>
<evidence type="ECO:0000256" key="3">
    <source>
        <dbReference type="ARBA" id="ARBA00023326"/>
    </source>
</evidence>
<organism evidence="7 8">
    <name type="scientific">Microbacterium hydrocarbonoxydans</name>
    <dbReference type="NCBI Taxonomy" id="273678"/>
    <lineage>
        <taxon>Bacteria</taxon>
        <taxon>Bacillati</taxon>
        <taxon>Actinomycetota</taxon>
        <taxon>Actinomycetes</taxon>
        <taxon>Micrococcales</taxon>
        <taxon>Microbacteriaceae</taxon>
        <taxon>Microbacterium</taxon>
    </lineage>
</organism>
<dbReference type="InterPro" id="IPR011044">
    <property type="entry name" value="Quino_amine_DH_bsu"/>
</dbReference>
<dbReference type="Gene3D" id="2.60.120.260">
    <property type="entry name" value="Galactose-binding domain-like"/>
    <property type="match status" value="2"/>
</dbReference>
<keyword evidence="3" id="KW-0624">Polysaccharide degradation</keyword>
<dbReference type="PATRIC" id="fig|273678.4.peg.1919"/>
<sequence length="1233" mass="129634">MTITSTTRRSFSARLAAGAAIAAAALMGSLMTPVAAASAAAPLPDGLTQETAAASCWEVKQNYPSSTDGIYWLVTPSLVAPEQFYCDQTTSGGGWVLIGRGREGWKEGYNGLRTAAQLRNTPTGTDAFQPAQLPAATVDGLLNGGRVDALADGVRLRRATNTSGTTWQEARFSFTQRDRWVWTFGAEHRVKTFSFDGVSGTGGQTNNFGSNNQQRRVVFSEQSTHNFLNGFAFGSSTGGSTSATSYLWSPSGQGYARPFTQMFLRPQLKLSSLDFGTVPASGTPQTTHSNIPDSNALTTKWGVSGFANGSSGELNTEVAEFGEVDGKVYVGGNFKYVQRTEAGADQVEQPYIAAFDVASGEWVSSFRPQLNGQVKAITGLPDGRLAVAGQFSMVNGTSQAGIAILDPDTGQLTGWQVFAEHRTTGGVPYIRDLDVQGNYLYVAGSMTHLTAVGSTSSASAWNGGRINLTTGRPDTNWNAFLNGTSVAVDASDLGDRAYFSGYFKMKQSTSTPSAAAIQTTAGAPLVDPLWVPKFSKASIDASGNYTGNIWQLGVTEAGGKVWLGGSEHSLFAYDRNTFERVNGSITKAGGDFQTVEHNADSSLVVGGCHCGYWVYQDAYSWSDIGTGWTQGDKMNLVGAWNAQTGKYVYEWSPTLQARAGYGAWGTFFDSTGVLWVGGDFTRSVRAGETNQWSGGFVRFAPRDTTAPTKPGEITATTSNGGTTANLTWTGSTDTNGVTYEILRDNRVIASTTSAAYTVPITEDPTNYYVRARDNAGNRSASTAAFVAEPAPETALTFVENGSAWKWRYSSDALPSDWASTAFDASAWATGNGFFARGVASATTNIDPTNLVTKPISAQFRTQFQVQDALSVVNGKISVIANDGVVLYLNGTELGRVRMPAGAITQNTYANAVISHATASANRVLFDVPQGALVDGTNVLAASVHANYRSTADLSFDLSFTAERGAAPAAPDAVGGLAATSTVDSATLTWSAPASGTEPQSYAISRDGQQVGTTDAATLTFTESGLTASTAYNYAVTAVGIGGLLSAPAEVQVTTAAPPSDNELPVTIAAGSAWSWRYSADALPTDWNTMSFDASAWSTGQGVLARGVTTAATNIDPTNLATKPISAQFRHAFTVVDAAGVHDGTVSVIADDGVVVYLNGVELGRANLGTGTITQNSYATAAPRYSTAVANQVTFTVPAALLVEGTNVISASVHANYRSTPDLSFDLALSMLRE</sequence>
<evidence type="ECO:0000256" key="5">
    <source>
        <dbReference type="SAM" id="SignalP"/>
    </source>
</evidence>
<dbReference type="OrthoDB" id="9802683at2"/>
<dbReference type="GO" id="GO:0016798">
    <property type="term" value="F:hydrolase activity, acting on glycosyl bonds"/>
    <property type="evidence" value="ECO:0007669"/>
    <property type="project" value="UniProtKB-KW"/>
</dbReference>
<dbReference type="STRING" id="273678.RS84_01916"/>
<feature type="region of interest" description="Disordered" evidence="4">
    <location>
        <begin position="700"/>
        <end position="722"/>
    </location>
</feature>
<dbReference type="Gene3D" id="2.60.40.10">
    <property type="entry name" value="Immunoglobulins"/>
    <property type="match status" value="1"/>
</dbReference>
<dbReference type="EMBL" id="JYJB01000009">
    <property type="protein sequence ID" value="KJL47131.1"/>
    <property type="molecule type" value="Genomic_DNA"/>
</dbReference>
<dbReference type="AlphaFoldDB" id="A0A0M2HKA1"/>
<accession>A0A0M2HKA1</accession>
<feature type="chain" id="PRO_5005634136" evidence="5">
    <location>
        <begin position="37"/>
        <end position="1233"/>
    </location>
</feature>
<keyword evidence="2" id="KW-0378">Hydrolase</keyword>
<dbReference type="CDD" id="cd00063">
    <property type="entry name" value="FN3"/>
    <property type="match status" value="1"/>
</dbReference>
<evidence type="ECO:0000256" key="1">
    <source>
        <dbReference type="ARBA" id="ARBA00022536"/>
    </source>
</evidence>
<dbReference type="SUPFAM" id="SSF49265">
    <property type="entry name" value="Fibronectin type III"/>
    <property type="match status" value="1"/>
</dbReference>
<dbReference type="SMART" id="SM00060">
    <property type="entry name" value="FN3"/>
    <property type="match status" value="2"/>
</dbReference>